<dbReference type="Proteomes" id="UP000597507">
    <property type="component" value="Unassembled WGS sequence"/>
</dbReference>
<accession>A0A8J2ZF85</accession>
<comment type="caution">
    <text evidence="1">The sequence shown here is derived from an EMBL/GenBank/DDBJ whole genome shotgun (WGS) entry which is preliminary data.</text>
</comment>
<dbReference type="Gene3D" id="3.10.590.10">
    <property type="entry name" value="ph1033 like domains"/>
    <property type="match status" value="1"/>
</dbReference>
<evidence type="ECO:0000313" key="1">
    <source>
        <dbReference type="EMBL" id="GGG51847.1"/>
    </source>
</evidence>
<protein>
    <recommendedName>
        <fullName evidence="3">EVE domain-containing protein</fullName>
    </recommendedName>
</protein>
<organism evidence="1 2">
    <name type="scientific">Caldovatus sediminis</name>
    <dbReference type="NCBI Taxonomy" id="2041189"/>
    <lineage>
        <taxon>Bacteria</taxon>
        <taxon>Pseudomonadati</taxon>
        <taxon>Pseudomonadota</taxon>
        <taxon>Alphaproteobacteria</taxon>
        <taxon>Acetobacterales</taxon>
        <taxon>Roseomonadaceae</taxon>
        <taxon>Caldovatus</taxon>
    </lineage>
</organism>
<dbReference type="AlphaFoldDB" id="A0A8J2ZF85"/>
<dbReference type="EMBL" id="BMKS01000026">
    <property type="protein sequence ID" value="GGG51847.1"/>
    <property type="molecule type" value="Genomic_DNA"/>
</dbReference>
<dbReference type="RefSeq" id="WP_188904209.1">
    <property type="nucleotide sequence ID" value="NZ_BMKS01000026.1"/>
</dbReference>
<reference evidence="1 2" key="1">
    <citation type="journal article" date="2014" name="Int. J. Syst. Evol. Microbiol.">
        <title>Complete genome sequence of Corynebacterium casei LMG S-19264T (=DSM 44701T), isolated from a smear-ripened cheese.</title>
        <authorList>
            <consortium name="US DOE Joint Genome Institute (JGI-PGF)"/>
            <person name="Walter F."/>
            <person name="Albersmeier A."/>
            <person name="Kalinowski J."/>
            <person name="Ruckert C."/>
        </authorList>
    </citation>
    <scope>NUCLEOTIDE SEQUENCE [LARGE SCALE GENOMIC DNA]</scope>
    <source>
        <strain evidence="1 2">CGMCC 1.16330</strain>
    </source>
</reference>
<evidence type="ECO:0008006" key="3">
    <source>
        <dbReference type="Google" id="ProtNLM"/>
    </source>
</evidence>
<name>A0A8J2ZF85_9PROT</name>
<gene>
    <name evidence="1" type="ORF">GCM10010964_43790</name>
</gene>
<evidence type="ECO:0000313" key="2">
    <source>
        <dbReference type="Proteomes" id="UP000597507"/>
    </source>
</evidence>
<proteinExistence type="predicted"/>
<sequence length="387" mass="42562">MPKEQRSYWLDLFTWATWQAFLAAGGTTAGFRESRRKTVGQIRPGDYLLCYLTGISRWIGILEVTGAPFQSSEPIWKDAVFPARLPVRVVAQLEPATAVPVLSMKDRLSAFHDLKSPHAWTVRFRQSPAKWPAADGEAVVAAVMEAVRNPTPHPFDPAKLNKVPPVLKMASGETVTVPEDEPETGGAAAPAAAGARTVVATLGLAAEAEESAHTEIQWLLAKLASDLGLDVWVAKNDQGKSYKGQPLKGLPGFKDKLPLSFDPATVRTIELIDVIWLKGNSIFGAFEIESTTQVYSGLLRMADLIAMQPNLNIPLYIVAPKERRQKVLAEVNRPVFAKLKPPMSEVCSFLSFEALRERLAQVGSFVRHMRPEFLEDLAEPCVINEEV</sequence>
<dbReference type="InterPro" id="IPR015947">
    <property type="entry name" value="PUA-like_sf"/>
</dbReference>
<dbReference type="SUPFAM" id="SSF88697">
    <property type="entry name" value="PUA domain-like"/>
    <property type="match status" value="1"/>
</dbReference>
<keyword evidence="2" id="KW-1185">Reference proteome</keyword>